<dbReference type="GO" id="GO:0003985">
    <property type="term" value="F:acetyl-CoA C-acetyltransferase activity"/>
    <property type="evidence" value="ECO:0007669"/>
    <property type="project" value="UniProtKB-EC"/>
</dbReference>
<dbReference type="PANTHER" id="PTHR42689">
    <property type="entry name" value="ACETYL-COA ACYLTRANSFERASE FADA2 (3-KETOACYL-COA THIOLASE) (BETA-KETOTHIOLASE)-RELATED"/>
    <property type="match status" value="1"/>
</dbReference>
<keyword evidence="2" id="KW-0808">Transferase</keyword>
<dbReference type="SUPFAM" id="SSF53901">
    <property type="entry name" value="Thiolase-like"/>
    <property type="match status" value="1"/>
</dbReference>
<proteinExistence type="predicted"/>
<evidence type="ECO:0000259" key="1">
    <source>
        <dbReference type="Pfam" id="PF00108"/>
    </source>
</evidence>
<dbReference type="AlphaFoldDB" id="A0A3B0UC76"/>
<dbReference type="Gene3D" id="3.40.47.10">
    <property type="match status" value="1"/>
</dbReference>
<name>A0A3B0UC76_9ZZZZ</name>
<sequence length="84" mass="9087">MVVTKTRSKKPDTLRRVAIIGSKRAPFCRSYSGYSDIGNLTLLSTAIGGLVDAYGLKGEKIDEVMAGAVIKHSRDFNLAREASL</sequence>
<feature type="domain" description="Thiolase N-terminal" evidence="1">
    <location>
        <begin position="17"/>
        <end position="84"/>
    </location>
</feature>
<feature type="non-terminal residue" evidence="2">
    <location>
        <position position="84"/>
    </location>
</feature>
<dbReference type="PANTHER" id="PTHR42689:SF1">
    <property type="entry name" value="ACETYL-COA ACYLTRANSFERASE FADA2 (3-KETOACYL-COA THIOLASE) (BETA-KETOTHIOLASE)-RELATED"/>
    <property type="match status" value="1"/>
</dbReference>
<dbReference type="InterPro" id="IPR020616">
    <property type="entry name" value="Thiolase_N"/>
</dbReference>
<gene>
    <name evidence="2" type="ORF">MNBD_ALPHA11-1748</name>
</gene>
<dbReference type="GO" id="GO:0005829">
    <property type="term" value="C:cytosol"/>
    <property type="evidence" value="ECO:0007669"/>
    <property type="project" value="TreeGrafter"/>
</dbReference>
<accession>A0A3B0UC76</accession>
<protein>
    <submittedName>
        <fullName evidence="2">3-ketoacyl-CoA thiolase @ Acetyl-CoA acetyltransferase, FadA2</fullName>
        <ecNumber evidence="2">2.3.1.16</ecNumber>
        <ecNumber evidence="2">2.3.1.9</ecNumber>
    </submittedName>
</protein>
<evidence type="ECO:0000313" key="2">
    <source>
        <dbReference type="EMBL" id="VAW22927.1"/>
    </source>
</evidence>
<organism evidence="2">
    <name type="scientific">hydrothermal vent metagenome</name>
    <dbReference type="NCBI Taxonomy" id="652676"/>
    <lineage>
        <taxon>unclassified sequences</taxon>
        <taxon>metagenomes</taxon>
        <taxon>ecological metagenomes</taxon>
    </lineage>
</organism>
<dbReference type="EC" id="2.3.1.9" evidence="2"/>
<dbReference type="EMBL" id="UOEQ01000436">
    <property type="protein sequence ID" value="VAW22927.1"/>
    <property type="molecule type" value="Genomic_DNA"/>
</dbReference>
<dbReference type="Pfam" id="PF00108">
    <property type="entry name" value="Thiolase_N"/>
    <property type="match status" value="1"/>
</dbReference>
<dbReference type="InterPro" id="IPR050521">
    <property type="entry name" value="3-ketoacyl-CoA_Thiolase"/>
</dbReference>
<dbReference type="InterPro" id="IPR016039">
    <property type="entry name" value="Thiolase-like"/>
</dbReference>
<reference evidence="2" key="1">
    <citation type="submission" date="2018-06" db="EMBL/GenBank/DDBJ databases">
        <authorList>
            <person name="Zhirakovskaya E."/>
        </authorList>
    </citation>
    <scope>NUCLEOTIDE SEQUENCE</scope>
</reference>
<dbReference type="EC" id="2.3.1.16" evidence="2"/>
<keyword evidence="2" id="KW-0012">Acyltransferase</keyword>